<protein>
    <submittedName>
        <fullName evidence="1">Uncharacterized protein</fullName>
    </submittedName>
</protein>
<evidence type="ECO:0000313" key="1">
    <source>
        <dbReference type="EMBL" id="KIJ26309.1"/>
    </source>
</evidence>
<reference evidence="1 2" key="1">
    <citation type="submission" date="2014-06" db="EMBL/GenBank/DDBJ databases">
        <title>Evolutionary Origins and Diversification of the Mycorrhizal Mutualists.</title>
        <authorList>
            <consortium name="DOE Joint Genome Institute"/>
            <consortium name="Mycorrhizal Genomics Consortium"/>
            <person name="Kohler A."/>
            <person name="Kuo A."/>
            <person name="Nagy L.G."/>
            <person name="Floudas D."/>
            <person name="Copeland A."/>
            <person name="Barry K.W."/>
            <person name="Cichocki N."/>
            <person name="Veneault-Fourrey C."/>
            <person name="LaButti K."/>
            <person name="Lindquist E.A."/>
            <person name="Lipzen A."/>
            <person name="Lundell T."/>
            <person name="Morin E."/>
            <person name="Murat C."/>
            <person name="Riley R."/>
            <person name="Ohm R."/>
            <person name="Sun H."/>
            <person name="Tunlid A."/>
            <person name="Henrissat B."/>
            <person name="Grigoriev I.V."/>
            <person name="Hibbett D.S."/>
            <person name="Martin F."/>
        </authorList>
    </citation>
    <scope>NUCLEOTIDE SEQUENCE [LARGE SCALE GENOMIC DNA]</scope>
    <source>
        <strain evidence="1 2">SS14</strain>
    </source>
</reference>
<dbReference type="OrthoDB" id="2688963at2759"/>
<organism evidence="1 2">
    <name type="scientific">Sphaerobolus stellatus (strain SS14)</name>
    <dbReference type="NCBI Taxonomy" id="990650"/>
    <lineage>
        <taxon>Eukaryota</taxon>
        <taxon>Fungi</taxon>
        <taxon>Dikarya</taxon>
        <taxon>Basidiomycota</taxon>
        <taxon>Agaricomycotina</taxon>
        <taxon>Agaricomycetes</taxon>
        <taxon>Phallomycetidae</taxon>
        <taxon>Geastrales</taxon>
        <taxon>Sphaerobolaceae</taxon>
        <taxon>Sphaerobolus</taxon>
    </lineage>
</organism>
<sequence length="61" mass="7398">KAAQTLLKLRRMHRDEFIKKFSRRLHVPNFKEGDLVLVRNSRVEMELDRKTKARYIGPYKI</sequence>
<dbReference type="HOGENOM" id="CLU_2801136_0_0_1"/>
<keyword evidence="2" id="KW-1185">Reference proteome</keyword>
<dbReference type="AlphaFoldDB" id="A0A0C9TWV5"/>
<gene>
    <name evidence="1" type="ORF">M422DRAFT_132950</name>
</gene>
<feature type="non-terminal residue" evidence="1">
    <location>
        <position position="1"/>
    </location>
</feature>
<evidence type="ECO:0000313" key="2">
    <source>
        <dbReference type="Proteomes" id="UP000054279"/>
    </source>
</evidence>
<accession>A0A0C9TWV5</accession>
<dbReference type="Proteomes" id="UP000054279">
    <property type="component" value="Unassembled WGS sequence"/>
</dbReference>
<name>A0A0C9TWV5_SPHS4</name>
<proteinExistence type="predicted"/>
<dbReference type="EMBL" id="KN837375">
    <property type="protein sequence ID" value="KIJ26309.1"/>
    <property type="molecule type" value="Genomic_DNA"/>
</dbReference>
<feature type="non-terminal residue" evidence="1">
    <location>
        <position position="61"/>
    </location>
</feature>